<proteinExistence type="predicted"/>
<reference evidence="1 2" key="1">
    <citation type="submission" date="2016-10" db="EMBL/GenBank/DDBJ databases">
        <authorList>
            <person name="de Groot N.N."/>
        </authorList>
    </citation>
    <scope>NUCLEOTIDE SEQUENCE [LARGE SCALE GENOMIC DNA]</scope>
    <source>
        <strain evidence="1 2">NE2</strain>
    </source>
</reference>
<dbReference type="Gene3D" id="3.40.50.2000">
    <property type="entry name" value="Glycogen Phosphorylase B"/>
    <property type="match status" value="1"/>
</dbReference>
<organism evidence="1 2">
    <name type="scientific">Methylocapsa palsarum</name>
    <dbReference type="NCBI Taxonomy" id="1612308"/>
    <lineage>
        <taxon>Bacteria</taxon>
        <taxon>Pseudomonadati</taxon>
        <taxon>Pseudomonadota</taxon>
        <taxon>Alphaproteobacteria</taxon>
        <taxon>Hyphomicrobiales</taxon>
        <taxon>Beijerinckiaceae</taxon>
        <taxon>Methylocapsa</taxon>
    </lineage>
</organism>
<gene>
    <name evidence="1" type="ORF">SAMN05444581_102141</name>
</gene>
<dbReference type="SUPFAM" id="SSF53756">
    <property type="entry name" value="UDP-Glycosyltransferase/glycogen phosphorylase"/>
    <property type="match status" value="1"/>
</dbReference>
<sequence>MDVIFLDNGLIGRGEHSYSLLKRTGSSLAGRGLRFRTFGAKSMAPSVAAELGAEPHFNFTLYSKQSRRLLSRIARLEWEPVRSAERATWQILNRSFERDLDALPADVWCAGNLVVIPGLSQNELFGLIRFLLAKPEARRPRVICQLMFPPTWTSWGLPARLGKEFYRKSFALAQPLIGKTLFFMTENAALGRLYQTEFGVDAKILPVPFGDAPPAASSRDAPTFGFFGYSKRDKGFHLLPRAIENCRKAGIAANFTIQLQHSGWEPETVAAEEALRKVSGVRLIEGVLDEDAYIEETSQIDVMLLPYDPALFGMRGSGIFTQSVAAGRPLVASAGTFAAASIEAGQAEGEIFSPYDAGNLSAAILRVASRFPESRSRAMKLAPEFARKHSADAYVDVLLAHAPR</sequence>
<protein>
    <submittedName>
        <fullName evidence="1">Glycosyltransferase involved in cell wall bisynthesis</fullName>
    </submittedName>
</protein>
<keyword evidence="1" id="KW-0808">Transferase</keyword>
<keyword evidence="2" id="KW-1185">Reference proteome</keyword>
<evidence type="ECO:0000313" key="2">
    <source>
        <dbReference type="Proteomes" id="UP000198755"/>
    </source>
</evidence>
<dbReference type="EMBL" id="FOSN01000002">
    <property type="protein sequence ID" value="SFK10950.1"/>
    <property type="molecule type" value="Genomic_DNA"/>
</dbReference>
<accession>A0A1I3WUA9</accession>
<dbReference type="STRING" id="1612308.SAMN05444581_102141"/>
<evidence type="ECO:0000313" key="1">
    <source>
        <dbReference type="EMBL" id="SFK10950.1"/>
    </source>
</evidence>
<dbReference type="GO" id="GO:0016740">
    <property type="term" value="F:transferase activity"/>
    <property type="evidence" value="ECO:0007669"/>
    <property type="project" value="UniProtKB-KW"/>
</dbReference>
<dbReference type="AlphaFoldDB" id="A0A1I3WUA9"/>
<name>A0A1I3WUA9_9HYPH</name>
<dbReference type="Pfam" id="PF13692">
    <property type="entry name" value="Glyco_trans_1_4"/>
    <property type="match status" value="1"/>
</dbReference>
<dbReference type="Proteomes" id="UP000198755">
    <property type="component" value="Unassembled WGS sequence"/>
</dbReference>